<reference evidence="1 2" key="1">
    <citation type="submission" date="2019-05" db="EMBL/GenBank/DDBJ databases">
        <title>Verrucobacter flavum gen. nov., sp. nov. a new member of the family Verrucomicrobiaceae.</title>
        <authorList>
            <person name="Szuroczki S."/>
            <person name="Abbaszade G."/>
            <person name="Szabo A."/>
            <person name="Felfoldi T."/>
            <person name="Schumann P."/>
            <person name="Boka K."/>
            <person name="Keki Z."/>
            <person name="Toumi M."/>
            <person name="Toth E."/>
        </authorList>
    </citation>
    <scope>NUCLEOTIDE SEQUENCE [LARGE SCALE GENOMIC DNA]</scope>
    <source>
        <strain evidence="1 2">MG-N-17</strain>
    </source>
</reference>
<sequence length="95" mass="10818">MSYHSDLTRTSMALDRGTLDALTDLAKRWGTSKAEVIRRSVRKAKEAADRESLQPAPLEALDWLQNGGGLTLNEAAEFREVVQAERRAKRYWWEA</sequence>
<accession>A0A5R8KA12</accession>
<dbReference type="AlphaFoldDB" id="A0A5R8KA12"/>
<comment type="caution">
    <text evidence="1">The sequence shown here is derived from an EMBL/GenBank/DDBJ whole genome shotgun (WGS) entry which is preliminary data.</text>
</comment>
<proteinExistence type="predicted"/>
<dbReference type="CDD" id="cd22235">
    <property type="entry name" value="RHH_CopG_archaea"/>
    <property type="match status" value="1"/>
</dbReference>
<evidence type="ECO:0000313" key="1">
    <source>
        <dbReference type="EMBL" id="TLD69144.1"/>
    </source>
</evidence>
<gene>
    <name evidence="1" type="ORF">FEM03_18770</name>
</gene>
<keyword evidence="2" id="KW-1185">Reference proteome</keyword>
<protein>
    <submittedName>
        <fullName evidence="1">Uncharacterized protein</fullName>
    </submittedName>
</protein>
<name>A0A5R8KA12_9BACT</name>
<dbReference type="Proteomes" id="UP000306196">
    <property type="component" value="Unassembled WGS sequence"/>
</dbReference>
<dbReference type="EMBL" id="VAUV01000015">
    <property type="protein sequence ID" value="TLD69144.1"/>
    <property type="molecule type" value="Genomic_DNA"/>
</dbReference>
<dbReference type="GO" id="GO:0006355">
    <property type="term" value="P:regulation of DNA-templated transcription"/>
    <property type="evidence" value="ECO:0007669"/>
    <property type="project" value="InterPro"/>
</dbReference>
<evidence type="ECO:0000313" key="2">
    <source>
        <dbReference type="Proteomes" id="UP000306196"/>
    </source>
</evidence>
<dbReference type="RefSeq" id="WP_138087830.1">
    <property type="nucleotide sequence ID" value="NZ_VAUV01000015.1"/>
</dbReference>
<organism evidence="1 2">
    <name type="scientific">Phragmitibacter flavus</name>
    <dbReference type="NCBI Taxonomy" id="2576071"/>
    <lineage>
        <taxon>Bacteria</taxon>
        <taxon>Pseudomonadati</taxon>
        <taxon>Verrucomicrobiota</taxon>
        <taxon>Verrucomicrobiia</taxon>
        <taxon>Verrucomicrobiales</taxon>
        <taxon>Verrucomicrobiaceae</taxon>
        <taxon>Phragmitibacter</taxon>
    </lineage>
</organism>